<evidence type="ECO:0000259" key="1">
    <source>
        <dbReference type="Pfam" id="PF00345"/>
    </source>
</evidence>
<dbReference type="EMBL" id="JAMYZZ010000078">
    <property type="protein sequence ID" value="MCP1260049.1"/>
    <property type="molecule type" value="Genomic_DNA"/>
</dbReference>
<dbReference type="InterPro" id="IPR013783">
    <property type="entry name" value="Ig-like_fold"/>
</dbReference>
<keyword evidence="3" id="KW-1185">Reference proteome</keyword>
<dbReference type="PANTHER" id="PTHR30251">
    <property type="entry name" value="PILUS ASSEMBLY CHAPERONE"/>
    <property type="match status" value="1"/>
</dbReference>
<sequence length="252" mass="27282">MVTVLRLLFFLGLMVIYLVPKEARAASAVTIWPVNPVLGGAAQAAALWLENNDHHNVLLQIRVFRWTQDSAGDQYADQTNIVASPPMASVAPGARQLIRLIRGGAMSSDVEAAYRIIIDEIPTQESQQAAVKSGPQIAIQIRYSVPLFVYGARTPAGAGAPTMVSDIKERPTLHWHIETRNGQRFLAVTNTSQIHAQLSQVSLGERTVSAGMLGYVLPGRTMEWPLAANASGATLQAVINGGPKRETIRAQR</sequence>
<dbReference type="InterPro" id="IPR016147">
    <property type="entry name" value="Pili_assmbl_chaperone_N"/>
</dbReference>
<dbReference type="RefSeq" id="WP_253544503.1">
    <property type="nucleotide sequence ID" value="NZ_JAMYZY010000077.1"/>
</dbReference>
<dbReference type="Gene3D" id="2.60.40.10">
    <property type="entry name" value="Immunoglobulins"/>
    <property type="match status" value="2"/>
</dbReference>
<dbReference type="InterPro" id="IPR008962">
    <property type="entry name" value="PapD-like_sf"/>
</dbReference>
<reference evidence="2 3" key="1">
    <citation type="submission" date="2022-06" db="EMBL/GenBank/DDBJ databases">
        <title>Acetobacer genomes from food samples.</title>
        <authorList>
            <person name="Sombolestani A."/>
        </authorList>
    </citation>
    <scope>NUCLEOTIDE SEQUENCE [LARGE SCALE GENOMIC DNA]</scope>
    <source>
        <strain evidence="2 3">R-83285</strain>
    </source>
</reference>
<dbReference type="InterPro" id="IPR050643">
    <property type="entry name" value="Periplasmic_pilus_chap"/>
</dbReference>
<dbReference type="Pfam" id="PF00345">
    <property type="entry name" value="PapD_N"/>
    <property type="match status" value="1"/>
</dbReference>
<proteinExistence type="predicted"/>
<comment type="caution">
    <text evidence="2">The sequence shown here is derived from an EMBL/GenBank/DDBJ whole genome shotgun (WGS) entry which is preliminary data.</text>
</comment>
<feature type="domain" description="Pili assembly chaperone N-terminal" evidence="1">
    <location>
        <begin position="39"/>
        <end position="149"/>
    </location>
</feature>
<evidence type="ECO:0000313" key="2">
    <source>
        <dbReference type="EMBL" id="MCP1260049.1"/>
    </source>
</evidence>
<evidence type="ECO:0000313" key="3">
    <source>
        <dbReference type="Proteomes" id="UP001523528"/>
    </source>
</evidence>
<name>A0ABT1F709_9PROT</name>
<organism evidence="2 3">
    <name type="scientific">Acetobacter lambici</name>
    <dbReference type="NCBI Taxonomy" id="1332824"/>
    <lineage>
        <taxon>Bacteria</taxon>
        <taxon>Pseudomonadati</taxon>
        <taxon>Pseudomonadota</taxon>
        <taxon>Alphaproteobacteria</taxon>
        <taxon>Acetobacterales</taxon>
        <taxon>Acetobacteraceae</taxon>
        <taxon>Acetobacter</taxon>
    </lineage>
</organism>
<accession>A0ABT1F709</accession>
<dbReference type="Proteomes" id="UP001523528">
    <property type="component" value="Unassembled WGS sequence"/>
</dbReference>
<gene>
    <name evidence="2" type="ORF">NKW50_15890</name>
</gene>
<dbReference type="PANTHER" id="PTHR30251:SF4">
    <property type="entry name" value="SLR1668 PROTEIN"/>
    <property type="match status" value="1"/>
</dbReference>
<protein>
    <submittedName>
        <fullName evidence="2">Molecular chaperone</fullName>
    </submittedName>
</protein>
<dbReference type="SUPFAM" id="SSF49354">
    <property type="entry name" value="PapD-like"/>
    <property type="match status" value="1"/>
</dbReference>